<comment type="caution">
    <text evidence="2">The sequence shown here is derived from an EMBL/GenBank/DDBJ whole genome shotgun (WGS) entry which is preliminary data.</text>
</comment>
<feature type="transmembrane region" description="Helical" evidence="1">
    <location>
        <begin position="159"/>
        <end position="180"/>
    </location>
</feature>
<accession>A0AAD2HAA6</accession>
<keyword evidence="1" id="KW-0812">Transmembrane</keyword>
<reference evidence="2" key="1">
    <citation type="submission" date="2023-11" db="EMBL/GenBank/DDBJ databases">
        <authorList>
            <person name="De Vega J J."/>
            <person name="De Vega J J."/>
        </authorList>
    </citation>
    <scope>NUCLEOTIDE SEQUENCE</scope>
</reference>
<sequence length="384" mass="42326">MSLDEASAVTQIHEQIAAHIFGISILYWDHIITLGAHTFCSMPMRCDRATTDAEIHLFWPRWSSRTTHLFFLNRYFAFLGNVWVGVLPFLELSPEVHASQQSLHVFSSDSRTSSTAVGYATHRVRSVLTMSYGDLARLDEATAAVVMILRMYALYNRSAWVVSVLGSIVLLLGGLAIWAVTTQENIPPVTLRGCHIPISASSARRLAAPWQGLFLFDITVLGMTLLSGYRAHRRSPGAMPLHDLFVKDGALFFGWVALNFGVLRFPLADALQSSAIAMANLSNILTFYFGGPLFRGSLSTFASSVSATMTSRLILNLHAQGRAVFSTPSSNFQLEVYPEPNRAYARDDDILGQDQLLNAAAMPFNELWSRMERRSGLVSASASG</sequence>
<keyword evidence="3" id="KW-1185">Reference proteome</keyword>
<dbReference type="Proteomes" id="UP001295794">
    <property type="component" value="Unassembled WGS sequence"/>
</dbReference>
<evidence type="ECO:0000256" key="1">
    <source>
        <dbReference type="SAM" id="Phobius"/>
    </source>
</evidence>
<protein>
    <submittedName>
        <fullName evidence="2">Uncharacterized protein</fullName>
    </submittedName>
</protein>
<gene>
    <name evidence="2" type="ORF">MYCIT1_LOCUS18162</name>
</gene>
<feature type="transmembrane region" description="Helical" evidence="1">
    <location>
        <begin position="274"/>
        <end position="294"/>
    </location>
</feature>
<evidence type="ECO:0000313" key="2">
    <source>
        <dbReference type="EMBL" id="CAK5272503.1"/>
    </source>
</evidence>
<evidence type="ECO:0000313" key="3">
    <source>
        <dbReference type="Proteomes" id="UP001295794"/>
    </source>
</evidence>
<name>A0AAD2HAA6_9AGAR</name>
<organism evidence="2 3">
    <name type="scientific">Mycena citricolor</name>
    <dbReference type="NCBI Taxonomy" id="2018698"/>
    <lineage>
        <taxon>Eukaryota</taxon>
        <taxon>Fungi</taxon>
        <taxon>Dikarya</taxon>
        <taxon>Basidiomycota</taxon>
        <taxon>Agaricomycotina</taxon>
        <taxon>Agaricomycetes</taxon>
        <taxon>Agaricomycetidae</taxon>
        <taxon>Agaricales</taxon>
        <taxon>Marasmiineae</taxon>
        <taxon>Mycenaceae</taxon>
        <taxon>Mycena</taxon>
    </lineage>
</organism>
<dbReference type="EMBL" id="CAVNYO010000181">
    <property type="protein sequence ID" value="CAK5272503.1"/>
    <property type="molecule type" value="Genomic_DNA"/>
</dbReference>
<proteinExistence type="predicted"/>
<keyword evidence="1" id="KW-0472">Membrane</keyword>
<dbReference type="AlphaFoldDB" id="A0AAD2HAA6"/>
<keyword evidence="1" id="KW-1133">Transmembrane helix</keyword>
<feature type="transmembrane region" description="Helical" evidence="1">
    <location>
        <begin position="250"/>
        <end position="268"/>
    </location>
</feature>
<feature type="transmembrane region" description="Helical" evidence="1">
    <location>
        <begin position="210"/>
        <end position="229"/>
    </location>
</feature>